<protein>
    <submittedName>
        <fullName evidence="3">Uncharacterized protein</fullName>
    </submittedName>
</protein>
<keyword evidence="4" id="KW-1185">Reference proteome</keyword>
<proteinExistence type="predicted"/>
<reference evidence="3" key="1">
    <citation type="submission" date="2023-06" db="EMBL/GenBank/DDBJ databases">
        <authorList>
            <person name="Delattre M."/>
        </authorList>
    </citation>
    <scope>NUCLEOTIDE SEQUENCE</scope>
    <source>
        <strain evidence="3">AF72</strain>
    </source>
</reference>
<dbReference type="AlphaFoldDB" id="A0AA36DEH4"/>
<feature type="transmembrane region" description="Helical" evidence="2">
    <location>
        <begin position="215"/>
        <end position="236"/>
    </location>
</feature>
<evidence type="ECO:0000256" key="2">
    <source>
        <dbReference type="SAM" id="Phobius"/>
    </source>
</evidence>
<feature type="non-terminal residue" evidence="3">
    <location>
        <position position="1"/>
    </location>
</feature>
<gene>
    <name evidence="3" type="ORF">MSPICULIGERA_LOCUS24237</name>
</gene>
<organism evidence="3 4">
    <name type="scientific">Mesorhabditis spiculigera</name>
    <dbReference type="NCBI Taxonomy" id="96644"/>
    <lineage>
        <taxon>Eukaryota</taxon>
        <taxon>Metazoa</taxon>
        <taxon>Ecdysozoa</taxon>
        <taxon>Nematoda</taxon>
        <taxon>Chromadorea</taxon>
        <taxon>Rhabditida</taxon>
        <taxon>Rhabditina</taxon>
        <taxon>Rhabditomorpha</taxon>
        <taxon>Rhabditoidea</taxon>
        <taxon>Rhabditidae</taxon>
        <taxon>Mesorhabditinae</taxon>
        <taxon>Mesorhabditis</taxon>
    </lineage>
</organism>
<keyword evidence="2" id="KW-1133">Transmembrane helix</keyword>
<keyword evidence="2" id="KW-0472">Membrane</keyword>
<accession>A0AA36DEH4</accession>
<feature type="compositionally biased region" description="Polar residues" evidence="1">
    <location>
        <begin position="258"/>
        <end position="269"/>
    </location>
</feature>
<feature type="transmembrane region" description="Helical" evidence="2">
    <location>
        <begin position="48"/>
        <end position="69"/>
    </location>
</feature>
<keyword evidence="2" id="KW-0812">Transmembrane</keyword>
<feature type="region of interest" description="Disordered" evidence="1">
    <location>
        <begin position="253"/>
        <end position="278"/>
    </location>
</feature>
<dbReference type="EMBL" id="CATQJA010002707">
    <property type="protein sequence ID" value="CAJ0586230.1"/>
    <property type="molecule type" value="Genomic_DNA"/>
</dbReference>
<evidence type="ECO:0000256" key="1">
    <source>
        <dbReference type="SAM" id="MobiDB-lite"/>
    </source>
</evidence>
<evidence type="ECO:0000313" key="3">
    <source>
        <dbReference type="EMBL" id="CAJ0586230.1"/>
    </source>
</evidence>
<name>A0AA36DEH4_9BILA</name>
<sequence>MTRIATVFEPEYPKGSLTCGIALCIASCLPESRPDTSDPSPSSPHPSLSFLAAQLFAHIALAFALGIPVPYMLALNKPYFMNEILSKAPAVLYVTAAATAGCIQFWSGLHRNLTTVFPAHSIFVFSNALIGVIIASSFVFAVLAAIEIDREHNTMEFMINYEVEAEMPEGSHQQTAKDRLYRLLLHLLTDAVYVTIVLVPSFGESTWNRISYDLVRIYGLALWPMFAAAWHTPLLAKALRTRIVLVLTACSGPERDQNTPGSRRTWGSKTENRMRLTV</sequence>
<feature type="transmembrane region" description="Helical" evidence="2">
    <location>
        <begin position="90"/>
        <end position="109"/>
    </location>
</feature>
<dbReference type="Proteomes" id="UP001177023">
    <property type="component" value="Unassembled WGS sequence"/>
</dbReference>
<feature type="transmembrane region" description="Helical" evidence="2">
    <location>
        <begin position="183"/>
        <end position="203"/>
    </location>
</feature>
<evidence type="ECO:0000313" key="4">
    <source>
        <dbReference type="Proteomes" id="UP001177023"/>
    </source>
</evidence>
<comment type="caution">
    <text evidence="3">The sequence shown here is derived from an EMBL/GenBank/DDBJ whole genome shotgun (WGS) entry which is preliminary data.</text>
</comment>
<feature type="transmembrane region" description="Helical" evidence="2">
    <location>
        <begin position="121"/>
        <end position="146"/>
    </location>
</feature>